<feature type="region of interest" description="Disordered" evidence="4">
    <location>
        <begin position="720"/>
        <end position="764"/>
    </location>
</feature>
<evidence type="ECO:0000313" key="6">
    <source>
        <dbReference type="EMBL" id="KZF23799.1"/>
    </source>
</evidence>
<feature type="region of interest" description="Disordered" evidence="4">
    <location>
        <begin position="413"/>
        <end position="441"/>
    </location>
</feature>
<dbReference type="GO" id="GO:0005847">
    <property type="term" value="C:mRNA cleavage and polyadenylation specificity factor complex"/>
    <property type="evidence" value="ECO:0007669"/>
    <property type="project" value="TreeGrafter"/>
</dbReference>
<feature type="compositionally biased region" description="Acidic residues" evidence="4">
    <location>
        <begin position="423"/>
        <end position="441"/>
    </location>
</feature>
<accession>A0A165HPC1</accession>
<dbReference type="PANTHER" id="PTHR15245">
    <property type="entry name" value="SYMPLEKIN-RELATED"/>
    <property type="match status" value="1"/>
</dbReference>
<evidence type="ECO:0000256" key="4">
    <source>
        <dbReference type="SAM" id="MobiDB-lite"/>
    </source>
</evidence>
<evidence type="ECO:0000256" key="3">
    <source>
        <dbReference type="ARBA" id="ARBA00023242"/>
    </source>
</evidence>
<organism evidence="6 7">
    <name type="scientific">Xylona heveae (strain CBS 132557 / TC161)</name>
    <dbReference type="NCBI Taxonomy" id="1328760"/>
    <lineage>
        <taxon>Eukaryota</taxon>
        <taxon>Fungi</taxon>
        <taxon>Dikarya</taxon>
        <taxon>Ascomycota</taxon>
        <taxon>Pezizomycotina</taxon>
        <taxon>Xylonomycetes</taxon>
        <taxon>Xylonales</taxon>
        <taxon>Xylonaceae</taxon>
        <taxon>Xylona</taxon>
    </lineage>
</organism>
<evidence type="ECO:0000313" key="7">
    <source>
        <dbReference type="Proteomes" id="UP000076632"/>
    </source>
</evidence>
<dbReference type="RefSeq" id="XP_018189354.1">
    <property type="nucleotide sequence ID" value="XM_018332466.1"/>
</dbReference>
<dbReference type="InParanoid" id="A0A165HPC1"/>
<dbReference type="InterPro" id="IPR021850">
    <property type="entry name" value="Symplekin/Pta1"/>
</dbReference>
<dbReference type="InterPro" id="IPR011989">
    <property type="entry name" value="ARM-like"/>
</dbReference>
<dbReference type="Pfam" id="PF11935">
    <property type="entry name" value="SYMPK_PTA1_N"/>
    <property type="match status" value="1"/>
</dbReference>
<feature type="compositionally biased region" description="Pro residues" evidence="4">
    <location>
        <begin position="744"/>
        <end position="764"/>
    </location>
</feature>
<protein>
    <submittedName>
        <fullName evidence="6">mRNA cleavage and polyadenylation specificity factor complex subunit</fullName>
    </submittedName>
</protein>
<sequence>MSQPLASVADQLAQLDAARKLVLGDSAFYSQIVQGILPIVGAHARVELRRWGADFLAETFASPGLSLEQKQQLCLLVLQTIKEILELPSEDASVIKSMVQASASIYPLVFRHIIANPDDAPTWEKMAAIKSNILRRWDTAPAGVRVCCIKFVQRVVQVQTPGAPADPRRAEQSETSLTLVPRNHPLIPTTNLEAETFGLLDRMLNVFHENPLDAILVNATLNCLGGLIRSRPSISNKIISTILNFNPLKQASMPLTSKVKVIVKSMERTTRALLLNINKRNPNGPLAGKIHQYMERMAQSRLEFFDDANRKRGPPIEPTDGLDQAKRLRLGAGVPDTPTPTITVPPLPPGPASYAQLFTLTRDEAFRSFDVSQLPIDLVIKIALPVLYRLDQKVLDPAINGLRARYDTYVKQQQRAAPRAAPVDEDDEAYEPDFEPTEDPEQIMNKLDNDVEEPEDTYAPPDVALGQFELPPPPPMSQDETANIGRGTVARVFSMMNMLDESGSAVSKKTKTGINRLAASSYDREAWLTVIIRLATRASTGLDDYDPEANIKTEDGPSTSMTKSTDISLSDSIRDALYLYFIEDFRRRMDIAIAWLNEEWYNERVQKENGNDPQPTYEKWALKIIDGILPYLDAKDKMLIRLLSEMPAVSEAVLERVKKLAGDPERVSLAVNSLHYLILLRPPVRDICIDALEDLWRNYEDARSSAAKLLARWRPQVLQQQQQQQQQQDQVGAVTSASNSATPVPVPVSAPAPAPAPTPAPSSS</sequence>
<evidence type="ECO:0000256" key="2">
    <source>
        <dbReference type="ARBA" id="ARBA00022664"/>
    </source>
</evidence>
<dbReference type="PANTHER" id="PTHR15245:SF20">
    <property type="entry name" value="SYMPLEKIN"/>
    <property type="match status" value="1"/>
</dbReference>
<proteinExistence type="predicted"/>
<comment type="subcellular location">
    <subcellularLocation>
        <location evidence="1">Nucleus</location>
    </subcellularLocation>
</comment>
<dbReference type="OMA" id="AREMCLN"/>
<dbReference type="InterPro" id="IPR032460">
    <property type="entry name" value="Symplekin/Pta1_N"/>
</dbReference>
<dbReference type="FunCoup" id="A0A165HPC1">
    <property type="interactions" value="179"/>
</dbReference>
<dbReference type="GO" id="GO:0006397">
    <property type="term" value="P:mRNA processing"/>
    <property type="evidence" value="ECO:0007669"/>
    <property type="project" value="UniProtKB-KW"/>
</dbReference>
<reference evidence="6 7" key="1">
    <citation type="journal article" date="2016" name="Fungal Biol.">
        <title>The genome of Xylona heveae provides a window into fungal endophytism.</title>
        <authorList>
            <person name="Gazis R."/>
            <person name="Kuo A."/>
            <person name="Riley R."/>
            <person name="LaButti K."/>
            <person name="Lipzen A."/>
            <person name="Lin J."/>
            <person name="Amirebrahimi M."/>
            <person name="Hesse C.N."/>
            <person name="Spatafora J.W."/>
            <person name="Henrissat B."/>
            <person name="Hainaut M."/>
            <person name="Grigoriev I.V."/>
            <person name="Hibbett D.S."/>
        </authorList>
    </citation>
    <scope>NUCLEOTIDE SEQUENCE [LARGE SCALE GENOMIC DNA]</scope>
    <source>
        <strain evidence="6 7">TC161</strain>
    </source>
</reference>
<keyword evidence="3" id="KW-0539">Nucleus</keyword>
<dbReference type="GeneID" id="28897603"/>
<evidence type="ECO:0000259" key="5">
    <source>
        <dbReference type="Pfam" id="PF11935"/>
    </source>
</evidence>
<dbReference type="AlphaFoldDB" id="A0A165HPC1"/>
<dbReference type="Proteomes" id="UP000076632">
    <property type="component" value="Unassembled WGS sequence"/>
</dbReference>
<dbReference type="Gene3D" id="1.25.10.10">
    <property type="entry name" value="Leucine-rich Repeat Variant"/>
    <property type="match status" value="1"/>
</dbReference>
<dbReference type="EMBL" id="KV407457">
    <property type="protein sequence ID" value="KZF23799.1"/>
    <property type="molecule type" value="Genomic_DNA"/>
</dbReference>
<evidence type="ECO:0000256" key="1">
    <source>
        <dbReference type="ARBA" id="ARBA00004123"/>
    </source>
</evidence>
<feature type="compositionally biased region" description="Low complexity" evidence="4">
    <location>
        <begin position="720"/>
        <end position="743"/>
    </location>
</feature>
<name>A0A165HPC1_XYLHT</name>
<feature type="domain" description="Symplekin/Pta1 N-terminal" evidence="5">
    <location>
        <begin position="91"/>
        <end position="311"/>
    </location>
</feature>
<keyword evidence="2" id="KW-0507">mRNA processing</keyword>
<dbReference type="STRING" id="1328760.A0A165HPC1"/>
<keyword evidence="7" id="KW-1185">Reference proteome</keyword>
<gene>
    <name evidence="6" type="ORF">L228DRAFT_246647</name>
</gene>
<dbReference type="OrthoDB" id="331600at2759"/>